<dbReference type="PANTHER" id="PTHR10353">
    <property type="entry name" value="GLYCOSYL HYDROLASE"/>
    <property type="match status" value="1"/>
</dbReference>
<name>A0A3L9DX85_9STRE</name>
<dbReference type="GO" id="GO:0016052">
    <property type="term" value="P:carbohydrate catabolic process"/>
    <property type="evidence" value="ECO:0007669"/>
    <property type="project" value="TreeGrafter"/>
</dbReference>
<dbReference type="Proteomes" id="UP000279194">
    <property type="component" value="Unassembled WGS sequence"/>
</dbReference>
<evidence type="ECO:0000313" key="3">
    <source>
        <dbReference type="Proteomes" id="UP000279194"/>
    </source>
</evidence>
<dbReference type="GO" id="GO:0005829">
    <property type="term" value="C:cytosol"/>
    <property type="evidence" value="ECO:0007669"/>
    <property type="project" value="TreeGrafter"/>
</dbReference>
<dbReference type="GO" id="GO:0008422">
    <property type="term" value="F:beta-glucosidase activity"/>
    <property type="evidence" value="ECO:0007669"/>
    <property type="project" value="TreeGrafter"/>
</dbReference>
<comment type="caution">
    <text evidence="2">The sequence shown here is derived from an EMBL/GenBank/DDBJ whole genome shotgun (WGS) entry which is preliminary data.</text>
</comment>
<accession>A0A3L9DX85</accession>
<evidence type="ECO:0000256" key="1">
    <source>
        <dbReference type="RuleBase" id="RU003690"/>
    </source>
</evidence>
<evidence type="ECO:0000313" key="2">
    <source>
        <dbReference type="EMBL" id="RLY04888.1"/>
    </source>
</evidence>
<dbReference type="InterPro" id="IPR017853">
    <property type="entry name" value="GH"/>
</dbReference>
<dbReference type="PRINTS" id="PR00131">
    <property type="entry name" value="GLHYDRLASE1"/>
</dbReference>
<reference evidence="2 3" key="1">
    <citation type="submission" date="2018-10" db="EMBL/GenBank/DDBJ databases">
        <title>Streptococcus hillyeri sp. nov., isolated from equine tracheal sample.</title>
        <authorList>
            <person name="Macfadyen A.C."/>
            <person name="Waller A."/>
            <person name="Paterson G.K."/>
        </authorList>
    </citation>
    <scope>NUCLEOTIDE SEQUENCE [LARGE SCALE GENOMIC DNA]</scope>
    <source>
        <strain evidence="2 3">28462</strain>
    </source>
</reference>
<gene>
    <name evidence="2" type="ORF">EAF07_02415</name>
</gene>
<proteinExistence type="inferred from homology"/>
<dbReference type="SUPFAM" id="SSF51445">
    <property type="entry name" value="(Trans)glycosidases"/>
    <property type="match status" value="1"/>
</dbReference>
<organism evidence="2 3">
    <name type="scientific">Streptococcus hillyeri</name>
    <dbReference type="NCBI Taxonomy" id="2282420"/>
    <lineage>
        <taxon>Bacteria</taxon>
        <taxon>Bacillati</taxon>
        <taxon>Bacillota</taxon>
        <taxon>Bacilli</taxon>
        <taxon>Lactobacillales</taxon>
        <taxon>Streptococcaceae</taxon>
        <taxon>Streptococcus</taxon>
    </lineage>
</organism>
<dbReference type="InterPro" id="IPR001360">
    <property type="entry name" value="Glyco_hydro_1"/>
</dbReference>
<dbReference type="Pfam" id="PF00232">
    <property type="entry name" value="Glyco_hydro_1"/>
    <property type="match status" value="2"/>
</dbReference>
<dbReference type="AlphaFoldDB" id="A0A3L9DX85"/>
<dbReference type="OrthoDB" id="1688691at2"/>
<dbReference type="PANTHER" id="PTHR10353:SF296">
    <property type="entry name" value="6-PHOSPHO-BETA-GLUCOSIDASE"/>
    <property type="match status" value="1"/>
</dbReference>
<dbReference type="Gene3D" id="3.20.20.80">
    <property type="entry name" value="Glycosidases"/>
    <property type="match status" value="1"/>
</dbReference>
<keyword evidence="2" id="KW-0378">Hydrolase</keyword>
<dbReference type="EMBL" id="RCVM01000002">
    <property type="protein sequence ID" value="RLY04888.1"/>
    <property type="molecule type" value="Genomic_DNA"/>
</dbReference>
<comment type="similarity">
    <text evidence="1">Belongs to the glycosyl hydrolase 1 family.</text>
</comment>
<dbReference type="RefSeq" id="WP_121834699.1">
    <property type="nucleotide sequence ID" value="NZ_RCVM01000002.1"/>
</dbReference>
<keyword evidence="3" id="KW-1185">Reference proteome</keyword>
<protein>
    <submittedName>
        <fullName evidence="2">Glycosyl hydrolase family protein</fullName>
    </submittedName>
</protein>
<sequence length="497" mass="57314">MSNTKFPKDFLWGGALAATQAEGAYNVGGRGLIKLDVTTGGTKDIPRQTTYIDKDGKPDTAAGRGHHAVIPEGAKYAILEDHYYPNHDGVDFYHRYKEDIKLFAEMGYTIFRLSISWSRIFPNGDDAEPNPEGIEFYRDVFKECHKYGIEPLVSIWHFDTPLNLEVKYGGWNNRKLIDFYAEYARTIFTEYKGLVKYWLTFNEINNTVMMLDMFGRTATNEMFQNGFQQLHYQFVASAKAVQIGHEIDPENKIGCMICGITFYPATCDPRDILANEYKWQQGIYYCGDVQVNGEYPTYAKRLWNQYDVKLDMTDEDLEELKKGKVDIYTFSYYMSNNVTTHTLDEKDRVEGNYSTGARNEYLEYSDWGWAEDPVGLTYYLEKIYDRYKIPLMVVENGLGAIDKVEDDGSIHDKYRINYHRSHIAAMSKAIENGVDLIAYTTWGCIDIVSSGTGEMRKRYGFIYVDKDDEGNGTFNRTPKDSFYWYQKVIASNGEDLE</sequence>